<dbReference type="eggNOG" id="KOG0691">
    <property type="taxonomic scope" value="Eukaryota"/>
</dbReference>
<dbReference type="OMA" id="ARSRACH"/>
<evidence type="ECO:0000313" key="3">
    <source>
        <dbReference type="Proteomes" id="UP000018144"/>
    </source>
</evidence>
<reference evidence="2 3" key="1">
    <citation type="journal article" date="2013" name="PLoS Genet.">
        <title>The genome and development-dependent transcriptomes of Pyronema confluens: a window into fungal evolution.</title>
        <authorList>
            <person name="Traeger S."/>
            <person name="Altegoer F."/>
            <person name="Freitag M."/>
            <person name="Gabaldon T."/>
            <person name="Kempken F."/>
            <person name="Kumar A."/>
            <person name="Marcet-Houben M."/>
            <person name="Poggeler S."/>
            <person name="Stajich J.E."/>
            <person name="Nowrousian M."/>
        </authorList>
    </citation>
    <scope>NUCLEOTIDE SEQUENCE [LARGE SCALE GENOMIC DNA]</scope>
    <source>
        <strain evidence="3">CBS 100304</strain>
        <tissue evidence="2">Vegetative mycelium</tissue>
    </source>
</reference>
<dbReference type="PANTHER" id="PTHR44144:SF1">
    <property type="entry name" value="DNAJ HOMOLOG SUBFAMILY C MEMBER 9"/>
    <property type="match status" value="1"/>
</dbReference>
<dbReference type="Gene3D" id="1.10.287.110">
    <property type="entry name" value="DnaJ domain"/>
    <property type="match status" value="1"/>
</dbReference>
<sequence length="273" mass="31529">MTTTPPEDPLVHKARLIEEILSASDLYVVLGASTTATSSELRRHYLERSKTVHPDRYPPHSLSTPAFQRLSHAYEILHKPELRNHYDRESRMPPPRRVGTETTFRSAVLSILHEFLHGDFQLVRNLLAALGRQYPSLVNEEVVTSLERSFAKMRELVLTTQTYALLLSIELGRLYRVQKRMRQLGYFDVVGRMRIGMQLVRVTLAIPVRVDRALRMQEEREFEARQAGRQSIGRSRLLNERVSKVLEFLVGSEVEDMPEDGRWNTWANTQPVA</sequence>
<dbReference type="OrthoDB" id="10250354at2759"/>
<accession>U4LBG7</accession>
<dbReference type="InterPro" id="IPR052594">
    <property type="entry name" value="J_domain-containing_protein"/>
</dbReference>
<dbReference type="InterPro" id="IPR001623">
    <property type="entry name" value="DnaJ_domain"/>
</dbReference>
<dbReference type="PANTHER" id="PTHR44144">
    <property type="entry name" value="DNAJ HOMOLOG SUBFAMILY C MEMBER 9"/>
    <property type="match status" value="1"/>
</dbReference>
<dbReference type="STRING" id="1076935.U4LBG7"/>
<gene>
    <name evidence="2" type="ORF">PCON_02410</name>
</gene>
<proteinExistence type="predicted"/>
<dbReference type="PROSITE" id="PS50076">
    <property type="entry name" value="DNAJ_2"/>
    <property type="match status" value="1"/>
</dbReference>
<dbReference type="Proteomes" id="UP000018144">
    <property type="component" value="Unassembled WGS sequence"/>
</dbReference>
<organism evidence="2 3">
    <name type="scientific">Pyronema omphalodes (strain CBS 100304)</name>
    <name type="common">Pyronema confluens</name>
    <dbReference type="NCBI Taxonomy" id="1076935"/>
    <lineage>
        <taxon>Eukaryota</taxon>
        <taxon>Fungi</taxon>
        <taxon>Dikarya</taxon>
        <taxon>Ascomycota</taxon>
        <taxon>Pezizomycotina</taxon>
        <taxon>Pezizomycetes</taxon>
        <taxon>Pezizales</taxon>
        <taxon>Pyronemataceae</taxon>
        <taxon>Pyronema</taxon>
    </lineage>
</organism>
<dbReference type="EMBL" id="HF936265">
    <property type="protein sequence ID" value="CCX15951.1"/>
    <property type="molecule type" value="Genomic_DNA"/>
</dbReference>
<dbReference type="SMART" id="SM00271">
    <property type="entry name" value="DnaJ"/>
    <property type="match status" value="1"/>
</dbReference>
<dbReference type="GO" id="GO:0005737">
    <property type="term" value="C:cytoplasm"/>
    <property type="evidence" value="ECO:0007669"/>
    <property type="project" value="TreeGrafter"/>
</dbReference>
<name>U4LBG7_PYROM</name>
<dbReference type="GO" id="GO:0031072">
    <property type="term" value="F:heat shock protein binding"/>
    <property type="evidence" value="ECO:0007669"/>
    <property type="project" value="TreeGrafter"/>
</dbReference>
<evidence type="ECO:0000259" key="1">
    <source>
        <dbReference type="PROSITE" id="PS50076"/>
    </source>
</evidence>
<protein>
    <submittedName>
        <fullName evidence="2">Similar to DnaJ homolog dnj-20 acc. no. Q626I7</fullName>
    </submittedName>
</protein>
<dbReference type="InterPro" id="IPR036869">
    <property type="entry name" value="J_dom_sf"/>
</dbReference>
<dbReference type="SUPFAM" id="SSF46565">
    <property type="entry name" value="Chaperone J-domain"/>
    <property type="match status" value="1"/>
</dbReference>
<dbReference type="CDD" id="cd06257">
    <property type="entry name" value="DnaJ"/>
    <property type="match status" value="1"/>
</dbReference>
<dbReference type="PRINTS" id="PR00625">
    <property type="entry name" value="JDOMAIN"/>
</dbReference>
<keyword evidence="3" id="KW-1185">Reference proteome</keyword>
<dbReference type="GO" id="GO:0005634">
    <property type="term" value="C:nucleus"/>
    <property type="evidence" value="ECO:0007669"/>
    <property type="project" value="TreeGrafter"/>
</dbReference>
<feature type="domain" description="J" evidence="1">
    <location>
        <begin position="25"/>
        <end position="90"/>
    </location>
</feature>
<evidence type="ECO:0000313" key="2">
    <source>
        <dbReference type="EMBL" id="CCX15951.1"/>
    </source>
</evidence>
<dbReference type="AlphaFoldDB" id="U4LBG7"/>
<dbReference type="Pfam" id="PF00226">
    <property type="entry name" value="DnaJ"/>
    <property type="match status" value="1"/>
</dbReference>